<dbReference type="InterPro" id="IPR001932">
    <property type="entry name" value="PPM-type_phosphatase-like_dom"/>
</dbReference>
<dbReference type="SUPFAM" id="SSF81606">
    <property type="entry name" value="PP2C-like"/>
    <property type="match status" value="1"/>
</dbReference>
<keyword evidence="2" id="KW-0378">Hydrolase</keyword>
<proteinExistence type="predicted"/>
<dbReference type="Pfam" id="PF13672">
    <property type="entry name" value="PP2C_2"/>
    <property type="match status" value="1"/>
</dbReference>
<reference evidence="2 3" key="1">
    <citation type="submission" date="2020-08" db="EMBL/GenBank/DDBJ databases">
        <title>Genomic Encyclopedia of Type Strains, Phase IV (KMG-IV): sequencing the most valuable type-strain genomes for metagenomic binning, comparative biology and taxonomic classification.</title>
        <authorList>
            <person name="Goeker M."/>
        </authorList>
    </citation>
    <scope>NUCLEOTIDE SEQUENCE [LARGE SCALE GENOMIC DNA]</scope>
    <source>
        <strain evidence="2 3">DSM 27165</strain>
    </source>
</reference>
<evidence type="ECO:0000313" key="2">
    <source>
        <dbReference type="EMBL" id="MBB5020252.1"/>
    </source>
</evidence>
<keyword evidence="3" id="KW-1185">Reference proteome</keyword>
<dbReference type="Proteomes" id="UP000575898">
    <property type="component" value="Unassembled WGS sequence"/>
</dbReference>
<dbReference type="GO" id="GO:0004722">
    <property type="term" value="F:protein serine/threonine phosphatase activity"/>
    <property type="evidence" value="ECO:0007669"/>
    <property type="project" value="UniProtKB-EC"/>
</dbReference>
<evidence type="ECO:0000259" key="1">
    <source>
        <dbReference type="PROSITE" id="PS51746"/>
    </source>
</evidence>
<gene>
    <name evidence="2" type="ORF">HNQ59_003570</name>
</gene>
<accession>A0A840MTY0</accession>
<dbReference type="Gene3D" id="3.60.40.10">
    <property type="entry name" value="PPM-type phosphatase domain"/>
    <property type="match status" value="1"/>
</dbReference>
<dbReference type="SMART" id="SM00332">
    <property type="entry name" value="PP2Cc"/>
    <property type="match status" value="1"/>
</dbReference>
<comment type="caution">
    <text evidence="2">The sequence shown here is derived from an EMBL/GenBank/DDBJ whole genome shotgun (WGS) entry which is preliminary data.</text>
</comment>
<sequence>MTPKLSHAIEMTCRTDPGLIRERNEDAVSIDPDCGFAILADGMGGYNAGDVASNMTVNLISQGLRQALIHYEPHRNDPVNGRPNALSMLENQIQLANAAVFEAAQTQSQCAGMGTTLVAALFYDNRLMVGHIGDSRLYRLRAGLFEQLTRDHSLLQEQIDAGMISREEARFVEYKNLVTRALGIDAYVEPEFNEFYVEVDDVYLLCSDGLNDMLADHDIQHYLQDDPGQLQQLADHLIQAANEVGGRDNVSVILIRIRADFPTHTRWMPKLLSWLGHARGC</sequence>
<feature type="domain" description="PPM-type phosphatase" evidence="1">
    <location>
        <begin position="10"/>
        <end position="257"/>
    </location>
</feature>
<dbReference type="PROSITE" id="PS51746">
    <property type="entry name" value="PPM_2"/>
    <property type="match status" value="1"/>
</dbReference>
<evidence type="ECO:0000313" key="3">
    <source>
        <dbReference type="Proteomes" id="UP000575898"/>
    </source>
</evidence>
<dbReference type="InterPro" id="IPR015655">
    <property type="entry name" value="PP2C"/>
</dbReference>
<dbReference type="RefSeq" id="WP_246491066.1">
    <property type="nucleotide sequence ID" value="NZ_JACHHY010000029.1"/>
</dbReference>
<dbReference type="NCBIfam" id="NF033484">
    <property type="entry name" value="Stp1_PP2C_phos"/>
    <property type="match status" value="1"/>
</dbReference>
<dbReference type="CDD" id="cd00143">
    <property type="entry name" value="PP2Cc"/>
    <property type="match status" value="1"/>
</dbReference>
<dbReference type="SMART" id="SM00331">
    <property type="entry name" value="PP2C_SIG"/>
    <property type="match status" value="1"/>
</dbReference>
<name>A0A840MTY0_9PROT</name>
<organism evidence="2 3">
    <name type="scientific">Chitinivorax tropicus</name>
    <dbReference type="NCBI Taxonomy" id="714531"/>
    <lineage>
        <taxon>Bacteria</taxon>
        <taxon>Pseudomonadati</taxon>
        <taxon>Pseudomonadota</taxon>
        <taxon>Betaproteobacteria</taxon>
        <taxon>Chitinivorax</taxon>
    </lineage>
</organism>
<dbReference type="EMBL" id="JACHHY010000029">
    <property type="protein sequence ID" value="MBB5020252.1"/>
    <property type="molecule type" value="Genomic_DNA"/>
</dbReference>
<dbReference type="AlphaFoldDB" id="A0A840MTY0"/>
<dbReference type="PANTHER" id="PTHR47992">
    <property type="entry name" value="PROTEIN PHOSPHATASE"/>
    <property type="match status" value="1"/>
</dbReference>
<dbReference type="EC" id="3.1.3.16" evidence="2"/>
<dbReference type="InterPro" id="IPR036457">
    <property type="entry name" value="PPM-type-like_dom_sf"/>
</dbReference>
<protein>
    <submittedName>
        <fullName evidence="2">Protein phosphatase</fullName>
        <ecNumber evidence="2">3.1.3.16</ecNumber>
    </submittedName>
</protein>